<feature type="binding site" evidence="1">
    <location>
        <position position="50"/>
    </location>
    <ligand>
        <name>Zn(2+)</name>
        <dbReference type="ChEBI" id="CHEBI:29105"/>
    </ligand>
</feature>
<feature type="binding site" evidence="1">
    <location>
        <position position="14"/>
    </location>
    <ligand>
        <name>Zn(2+)</name>
        <dbReference type="ChEBI" id="CHEBI:29105"/>
    </ligand>
</feature>
<evidence type="ECO:0000256" key="1">
    <source>
        <dbReference type="PROSITE-ProRule" id="PRU01263"/>
    </source>
</evidence>
<sequence>MANSINNESICRLCLKRNIRMYSIKNTYLQDVYEKITSIELSSNYIQSLCYLCVEQLKHCHKLIEQAIATDKLLKDALQCGVEISSIECTQTFKLSVSSTIKISLDPIEVEVKEENTKVKEEIKDDIDNGQNSDISNHIGMYI</sequence>
<feature type="binding site" evidence="1">
    <location>
        <position position="53"/>
    </location>
    <ligand>
        <name>Zn(2+)</name>
        <dbReference type="ChEBI" id="CHEBI:29105"/>
    </ligand>
</feature>
<comment type="caution">
    <text evidence="3">The sequence shown here is derived from an EMBL/GenBank/DDBJ whole genome shotgun (WGS) entry which is preliminary data.</text>
</comment>
<dbReference type="AlphaFoldDB" id="A0AAU9TDN9"/>
<dbReference type="InterPro" id="IPR012934">
    <property type="entry name" value="Znf_AD"/>
</dbReference>
<evidence type="ECO:0000313" key="4">
    <source>
        <dbReference type="Proteomes" id="UP001153954"/>
    </source>
</evidence>
<reference evidence="3" key="1">
    <citation type="submission" date="2022-03" db="EMBL/GenBank/DDBJ databases">
        <authorList>
            <person name="Tunstrom K."/>
        </authorList>
    </citation>
    <scope>NUCLEOTIDE SEQUENCE</scope>
</reference>
<keyword evidence="1" id="KW-0479">Metal-binding</keyword>
<name>A0AAU9TDN9_EUPED</name>
<dbReference type="GO" id="GO:0005634">
    <property type="term" value="C:nucleus"/>
    <property type="evidence" value="ECO:0007669"/>
    <property type="project" value="InterPro"/>
</dbReference>
<keyword evidence="4" id="KW-1185">Reference proteome</keyword>
<dbReference type="SUPFAM" id="SSF57716">
    <property type="entry name" value="Glucocorticoid receptor-like (DNA-binding domain)"/>
    <property type="match status" value="1"/>
</dbReference>
<dbReference type="PROSITE" id="PS51915">
    <property type="entry name" value="ZAD"/>
    <property type="match status" value="1"/>
</dbReference>
<proteinExistence type="predicted"/>
<keyword evidence="1" id="KW-0862">Zinc</keyword>
<dbReference type="SMART" id="SM00868">
    <property type="entry name" value="zf-AD"/>
    <property type="match status" value="1"/>
</dbReference>
<dbReference type="Pfam" id="PF07776">
    <property type="entry name" value="zf-AD"/>
    <property type="match status" value="1"/>
</dbReference>
<evidence type="ECO:0000259" key="2">
    <source>
        <dbReference type="PROSITE" id="PS51915"/>
    </source>
</evidence>
<keyword evidence="1" id="KW-0863">Zinc-finger</keyword>
<evidence type="ECO:0000313" key="3">
    <source>
        <dbReference type="EMBL" id="CAH2083640.1"/>
    </source>
</evidence>
<accession>A0AAU9TDN9</accession>
<feature type="binding site" evidence="1">
    <location>
        <position position="11"/>
    </location>
    <ligand>
        <name>Zn(2+)</name>
        <dbReference type="ChEBI" id="CHEBI:29105"/>
    </ligand>
</feature>
<dbReference type="EMBL" id="CAKOGL010000001">
    <property type="protein sequence ID" value="CAH2083640.1"/>
    <property type="molecule type" value="Genomic_DNA"/>
</dbReference>
<dbReference type="GO" id="GO:0008270">
    <property type="term" value="F:zinc ion binding"/>
    <property type="evidence" value="ECO:0007669"/>
    <property type="project" value="UniProtKB-UniRule"/>
</dbReference>
<organism evidence="3 4">
    <name type="scientific">Euphydryas editha</name>
    <name type="common">Edith's checkerspot</name>
    <dbReference type="NCBI Taxonomy" id="104508"/>
    <lineage>
        <taxon>Eukaryota</taxon>
        <taxon>Metazoa</taxon>
        <taxon>Ecdysozoa</taxon>
        <taxon>Arthropoda</taxon>
        <taxon>Hexapoda</taxon>
        <taxon>Insecta</taxon>
        <taxon>Pterygota</taxon>
        <taxon>Neoptera</taxon>
        <taxon>Endopterygota</taxon>
        <taxon>Lepidoptera</taxon>
        <taxon>Glossata</taxon>
        <taxon>Ditrysia</taxon>
        <taxon>Papilionoidea</taxon>
        <taxon>Nymphalidae</taxon>
        <taxon>Nymphalinae</taxon>
        <taxon>Euphydryas</taxon>
    </lineage>
</organism>
<gene>
    <name evidence="3" type="ORF">EEDITHA_LOCUS287</name>
</gene>
<feature type="domain" description="ZAD" evidence="2">
    <location>
        <begin position="9"/>
        <end position="77"/>
    </location>
</feature>
<protein>
    <recommendedName>
        <fullName evidence="2">ZAD domain-containing protein</fullName>
    </recommendedName>
</protein>
<dbReference type="Proteomes" id="UP001153954">
    <property type="component" value="Unassembled WGS sequence"/>
</dbReference>